<evidence type="ECO:0000313" key="2">
    <source>
        <dbReference type="RefSeq" id="WP_028312058.1"/>
    </source>
</evidence>
<accession>A0A8B6X634</accession>
<reference evidence="2" key="4">
    <citation type="submission" date="2025-08" db="UniProtKB">
        <authorList>
            <consortium name="RefSeq"/>
        </authorList>
    </citation>
    <scope>IDENTIFICATION</scope>
</reference>
<dbReference type="GO" id="GO:0016787">
    <property type="term" value="F:hydrolase activity"/>
    <property type="evidence" value="ECO:0007669"/>
    <property type="project" value="UniProtKB-KW"/>
</dbReference>
<dbReference type="EC" id="3.-.-.-" evidence="2"/>
<dbReference type="RefSeq" id="WP_028312058.1">
    <property type="nucleotide sequence ID" value="NZ_AXWS01000014.1"/>
</dbReference>
<dbReference type="SUPFAM" id="SSF53474">
    <property type="entry name" value="alpha/beta-Hydrolases"/>
    <property type="match status" value="1"/>
</dbReference>
<dbReference type="InterPro" id="IPR010662">
    <property type="entry name" value="RBBP9/YdeN"/>
</dbReference>
<organism evidence="1 2">
    <name type="scientific">Derxia gummosa DSM 723</name>
    <dbReference type="NCBI Taxonomy" id="1121388"/>
    <lineage>
        <taxon>Bacteria</taxon>
        <taxon>Pseudomonadati</taxon>
        <taxon>Pseudomonadota</taxon>
        <taxon>Betaproteobacteria</taxon>
        <taxon>Burkholderiales</taxon>
        <taxon>Alcaligenaceae</taxon>
        <taxon>Derxia</taxon>
    </lineage>
</organism>
<dbReference type="OrthoDB" id="9804993at2"/>
<dbReference type="Pfam" id="PF06821">
    <property type="entry name" value="Ser_hydrolase"/>
    <property type="match status" value="1"/>
</dbReference>
<keyword evidence="1" id="KW-1185">Reference proteome</keyword>
<dbReference type="AlphaFoldDB" id="A0A8B6X634"/>
<dbReference type="Gene3D" id="3.40.50.1820">
    <property type="entry name" value="alpha/beta hydrolase"/>
    <property type="match status" value="1"/>
</dbReference>
<protein>
    <submittedName>
        <fullName evidence="2">RBBP9/YdeN family alpha/beta hydrolase</fullName>
        <ecNumber evidence="2">3.-.-.-</ecNumber>
    </submittedName>
</protein>
<reference evidence="2" key="1">
    <citation type="journal article" date="2000" name="Curr. Protein Pept. Sci.">
        <title>Alpha/Beta-hydrolase fold enzymes: structures, functions and mechanisms.</title>
        <authorList>
            <person name="Holmquist M."/>
        </authorList>
    </citation>
    <scope>NUCLEOTIDE SEQUENCE</scope>
</reference>
<sequence>MPLRLLTLPGWQGSGPEHWQTAWEAEHGADRVEQTDWDAPSLDDWIASLDAALAADDTPALLIAHSLGCALAVQWAARSPVRVAQRVAGAFLVAPPDVDRPSAPGPVRGFAPIALAALPFRALVVASTDDPYCGFMRAGMLATHWGAEFTSVGNLGHINADSGIGAWPEGWAMFAAWASGRDD</sequence>
<evidence type="ECO:0000313" key="1">
    <source>
        <dbReference type="Proteomes" id="UP000675920"/>
    </source>
</evidence>
<reference evidence="2" key="2">
    <citation type="journal article" date="2009" name="Protein Pept. Lett.">
        <title>Alpha/beta hydrolase fold: an update.</title>
        <authorList>
            <person name="Carr P.D."/>
            <person name="Ollis D.L."/>
        </authorList>
    </citation>
    <scope>NUCLEOTIDE SEQUENCE</scope>
</reference>
<proteinExistence type="predicted"/>
<name>A0A8B6X634_9BURK</name>
<reference evidence="2" key="3">
    <citation type="journal article" date="2023" name="Chem. Biol. Interact.">
        <title>The ESTHER database on alpha/beta hydrolase fold proteins - An overview of recent developments.</title>
        <authorList>
            <person name="Chatonnet A."/>
            <person name="Perochon M."/>
            <person name="Velluet E."/>
            <person name="Marchot P."/>
        </authorList>
    </citation>
    <scope>NUCLEOTIDE SEQUENCE</scope>
</reference>
<keyword evidence="2" id="KW-0378">Hydrolase</keyword>
<dbReference type="InterPro" id="IPR029058">
    <property type="entry name" value="AB_hydrolase_fold"/>
</dbReference>
<dbReference type="Proteomes" id="UP000675920">
    <property type="component" value="Unplaced"/>
</dbReference>